<dbReference type="InterPro" id="IPR000182">
    <property type="entry name" value="GNAT_dom"/>
</dbReference>
<keyword evidence="4" id="KW-1185">Reference proteome</keyword>
<dbReference type="Proteomes" id="UP000289691">
    <property type="component" value="Unassembled WGS sequence"/>
</dbReference>
<dbReference type="InterPro" id="IPR050276">
    <property type="entry name" value="MshD_Acetyltransferase"/>
</dbReference>
<dbReference type="RefSeq" id="WP_129069980.1">
    <property type="nucleotide sequence ID" value="NZ_RDFA01000006.1"/>
</dbReference>
<dbReference type="OrthoDB" id="51421at2157"/>
<dbReference type="Pfam" id="PF00583">
    <property type="entry name" value="Acetyltransf_1"/>
    <property type="match status" value="1"/>
</dbReference>
<proteinExistence type="predicted"/>
<dbReference type="CDD" id="cd04301">
    <property type="entry name" value="NAT_SF"/>
    <property type="match status" value="1"/>
</dbReference>
<organism evidence="3 4">
    <name type="scientific">Halorientalis pallida</name>
    <dbReference type="NCBI Taxonomy" id="2479928"/>
    <lineage>
        <taxon>Archaea</taxon>
        <taxon>Methanobacteriati</taxon>
        <taxon>Methanobacteriota</taxon>
        <taxon>Stenosarchaea group</taxon>
        <taxon>Halobacteria</taxon>
        <taxon>Halobacteriales</taxon>
        <taxon>Haloarculaceae</taxon>
        <taxon>Halorientalis</taxon>
    </lineage>
</organism>
<dbReference type="PANTHER" id="PTHR43617">
    <property type="entry name" value="L-AMINO ACID N-ACETYLTRANSFERASE"/>
    <property type="match status" value="1"/>
</dbReference>
<feature type="region of interest" description="Disordered" evidence="1">
    <location>
        <begin position="1"/>
        <end position="38"/>
    </location>
</feature>
<dbReference type="PROSITE" id="PS51186">
    <property type="entry name" value="GNAT"/>
    <property type="match status" value="1"/>
</dbReference>
<evidence type="ECO:0000313" key="3">
    <source>
        <dbReference type="EMBL" id="RXK47270.1"/>
    </source>
</evidence>
<sequence length="174" mass="19461">MTREYPDEPAGEFPSPPDTVTDGEGREIRYRSGGDDDPEALVEMYLDFEAEDRAQGIPPVREEPIRDWLDVLLSDDCLNVVACHDGAPVGHATLVPDEGESYELAIFVVRPYQGAGIGTELLEHLLGYAQEEGVEQVWLTVERWNDPAIAVYKKVGFEMTSTESFELEMAIRLE</sequence>
<evidence type="ECO:0000259" key="2">
    <source>
        <dbReference type="PROSITE" id="PS51186"/>
    </source>
</evidence>
<comment type="caution">
    <text evidence="3">The sequence shown here is derived from an EMBL/GenBank/DDBJ whole genome shotgun (WGS) entry which is preliminary data.</text>
</comment>
<dbReference type="Gene3D" id="3.40.630.30">
    <property type="match status" value="1"/>
</dbReference>
<evidence type="ECO:0000256" key="1">
    <source>
        <dbReference type="SAM" id="MobiDB-lite"/>
    </source>
</evidence>
<protein>
    <submittedName>
        <fullName evidence="3">GNAT family N-acetyltransferase</fullName>
    </submittedName>
</protein>
<dbReference type="InterPro" id="IPR016181">
    <property type="entry name" value="Acyl_CoA_acyltransferase"/>
</dbReference>
<evidence type="ECO:0000313" key="4">
    <source>
        <dbReference type="Proteomes" id="UP000289691"/>
    </source>
</evidence>
<feature type="domain" description="N-acetyltransferase" evidence="2">
    <location>
        <begin position="28"/>
        <end position="174"/>
    </location>
</feature>
<feature type="compositionally biased region" description="Basic and acidic residues" evidence="1">
    <location>
        <begin position="23"/>
        <end position="34"/>
    </location>
</feature>
<name>A0A498KY73_9EURY</name>
<dbReference type="AlphaFoldDB" id="A0A498KY73"/>
<dbReference type="EMBL" id="RDFA01000006">
    <property type="protein sequence ID" value="RXK47270.1"/>
    <property type="molecule type" value="Genomic_DNA"/>
</dbReference>
<dbReference type="SUPFAM" id="SSF55729">
    <property type="entry name" value="Acyl-CoA N-acyltransferases (Nat)"/>
    <property type="match status" value="1"/>
</dbReference>
<reference evidence="3 4" key="1">
    <citation type="submission" date="2019-01" db="EMBL/GenBank/DDBJ databases">
        <title>Halorientalis sp. F13-25 a new haloarchaeum isolated from hypersaline water.</title>
        <authorList>
            <person name="Ana D.-V."/>
            <person name="Cristina S.-P."/>
            <person name="Antonio V."/>
        </authorList>
    </citation>
    <scope>NUCLEOTIDE SEQUENCE [LARGE SCALE GENOMIC DNA]</scope>
    <source>
        <strain evidence="3 4">F13-25</strain>
    </source>
</reference>
<gene>
    <name evidence="3" type="ORF">EAF64_15920</name>
</gene>
<accession>A0A498KY73</accession>
<keyword evidence="3" id="KW-0808">Transferase</keyword>
<dbReference type="GO" id="GO:0016747">
    <property type="term" value="F:acyltransferase activity, transferring groups other than amino-acyl groups"/>
    <property type="evidence" value="ECO:0007669"/>
    <property type="project" value="InterPro"/>
</dbReference>